<reference evidence="3 4" key="1">
    <citation type="submission" date="2023-12" db="EMBL/GenBank/DDBJ databases">
        <title>Novel species of the genus Arcicella isolated from rivers.</title>
        <authorList>
            <person name="Lu H."/>
        </authorList>
    </citation>
    <scope>NUCLEOTIDE SEQUENCE [LARGE SCALE GENOMIC DNA]</scope>
    <source>
        <strain evidence="3 4">DC2W</strain>
    </source>
</reference>
<evidence type="ECO:0000313" key="4">
    <source>
        <dbReference type="Proteomes" id="UP001303899"/>
    </source>
</evidence>
<sequence>MKKTNTFPKYVSFILLLIFTTTITLTAKAQNKKTLAYTLSMPQPENHTFHVELKGNGWSQDTLSLKMPKWMPGYYQIMDYAKSLENISAKDQQGKKLNIVQSNENTWKLTGAKNKNFTVSYDIKTKRQFVANSYLDSEHAYVICANTFLYVDGFLNTPVSVKVLTNQSKHVIATGLDKVAGKSNEFTAPDFDILYDCPLLIGELESLPSFKVKGINHQFIAYKMGTFNRDLFNENLEKIVGSAVKIMGDIPYNEYTFIGIGPGRGGIEHLNNTTVSFDGTGLTTTASMGQVMNFLAHEYFHHYNVKRIRPFELGPFDYDKGSRSNLLWISEGLTVYYEYLVVKRAGLMDEKTLFNNLEHNINAVENNNGRFYQSLSQASYNTWKDGPFGTQGEEVGKTISYYDKGPLVGLLLDFAIRNASQNTKSLDDVMRLLYWQYYKKLNRGFTDAEFQTACEQAAGASLANVFEYINTTKELDYRKYLAFAGLGIKEEIELNGKRKLSIGRLEKSTPLQEQILKSWLGE</sequence>
<dbReference type="InterPro" id="IPR007963">
    <property type="entry name" value="Peptidase_M61_catalytic"/>
</dbReference>
<organism evidence="3 4">
    <name type="scientific">Arcicella gelida</name>
    <dbReference type="NCBI Taxonomy" id="2984195"/>
    <lineage>
        <taxon>Bacteria</taxon>
        <taxon>Pseudomonadati</taxon>
        <taxon>Bacteroidota</taxon>
        <taxon>Cytophagia</taxon>
        <taxon>Cytophagales</taxon>
        <taxon>Flectobacillaceae</taxon>
        <taxon>Arcicella</taxon>
    </lineage>
</organism>
<feature type="domain" description="Peptidase M61 N-terminal" evidence="2">
    <location>
        <begin position="37"/>
        <end position="203"/>
    </location>
</feature>
<dbReference type="PIRSF" id="PIRSF016493">
    <property type="entry name" value="Glycyl_aminpptds"/>
    <property type="match status" value="1"/>
</dbReference>
<dbReference type="Pfam" id="PF05299">
    <property type="entry name" value="Peptidase_M61"/>
    <property type="match status" value="1"/>
</dbReference>
<evidence type="ECO:0000259" key="1">
    <source>
        <dbReference type="Pfam" id="PF05299"/>
    </source>
</evidence>
<dbReference type="EMBL" id="JAYGIL010000023">
    <property type="protein sequence ID" value="MEA5404653.1"/>
    <property type="molecule type" value="Genomic_DNA"/>
</dbReference>
<dbReference type="Proteomes" id="UP001303899">
    <property type="component" value="Unassembled WGS sequence"/>
</dbReference>
<dbReference type="InterPro" id="IPR024191">
    <property type="entry name" value="Peptidase_M61"/>
</dbReference>
<evidence type="ECO:0000313" key="3">
    <source>
        <dbReference type="EMBL" id="MEA5404653.1"/>
    </source>
</evidence>
<evidence type="ECO:0000259" key="2">
    <source>
        <dbReference type="Pfam" id="PF17899"/>
    </source>
</evidence>
<dbReference type="Gene3D" id="2.60.40.3650">
    <property type="match status" value="1"/>
</dbReference>
<dbReference type="InterPro" id="IPR040756">
    <property type="entry name" value="Peptidase_M61_N"/>
</dbReference>
<proteinExistence type="predicted"/>
<evidence type="ECO:0008006" key="5">
    <source>
        <dbReference type="Google" id="ProtNLM"/>
    </source>
</evidence>
<accession>A0ABU5S852</accession>
<comment type="caution">
    <text evidence="3">The sequence shown here is derived from an EMBL/GenBank/DDBJ whole genome shotgun (WGS) entry which is preliminary data.</text>
</comment>
<dbReference type="Pfam" id="PF17899">
    <property type="entry name" value="Peptidase_M61_N"/>
    <property type="match status" value="1"/>
</dbReference>
<keyword evidence="4" id="KW-1185">Reference proteome</keyword>
<feature type="domain" description="Peptidase M61 catalytic" evidence="1">
    <location>
        <begin position="291"/>
        <end position="408"/>
    </location>
</feature>
<protein>
    <recommendedName>
        <fullName evidence="5">Peptidase M61</fullName>
    </recommendedName>
</protein>
<dbReference type="InterPro" id="IPR027268">
    <property type="entry name" value="Peptidase_M4/M1_CTD_sf"/>
</dbReference>
<dbReference type="SUPFAM" id="SSF55486">
    <property type="entry name" value="Metalloproteases ('zincins'), catalytic domain"/>
    <property type="match status" value="1"/>
</dbReference>
<dbReference type="RefSeq" id="WP_323698090.1">
    <property type="nucleotide sequence ID" value="NZ_JAYGIL010000023.1"/>
</dbReference>
<gene>
    <name evidence="3" type="ORF">VB776_17095</name>
</gene>
<name>A0ABU5S852_9BACT</name>
<dbReference type="Gene3D" id="1.10.390.10">
    <property type="entry name" value="Neutral Protease Domain 2"/>
    <property type="match status" value="1"/>
</dbReference>